<accession>A0ABP7RN67</accession>
<evidence type="ECO:0000259" key="5">
    <source>
        <dbReference type="Pfam" id="PF13407"/>
    </source>
</evidence>
<evidence type="ECO:0000256" key="4">
    <source>
        <dbReference type="SAM" id="SignalP"/>
    </source>
</evidence>
<dbReference type="RefSeq" id="WP_344708826.1">
    <property type="nucleotide sequence ID" value="NZ_BAAAZD010000001.1"/>
</dbReference>
<comment type="similarity">
    <text evidence="2">Belongs to the bacterial solute-binding protein 2 family.</text>
</comment>
<dbReference type="InterPro" id="IPR028082">
    <property type="entry name" value="Peripla_BP_I"/>
</dbReference>
<feature type="chain" id="PRO_5045745797" description="Periplasmic binding protein domain-containing protein" evidence="4">
    <location>
        <begin position="26"/>
        <end position="379"/>
    </location>
</feature>
<organism evidence="6 7">
    <name type="scientific">Sphingomonas humi</name>
    <dbReference type="NCBI Taxonomy" id="335630"/>
    <lineage>
        <taxon>Bacteria</taxon>
        <taxon>Pseudomonadati</taxon>
        <taxon>Pseudomonadota</taxon>
        <taxon>Alphaproteobacteria</taxon>
        <taxon>Sphingomonadales</taxon>
        <taxon>Sphingomonadaceae</taxon>
        <taxon>Sphingomonas</taxon>
    </lineage>
</organism>
<name>A0ABP7RN67_9SPHN</name>
<sequence>MRTAAWQVMRGVAAALVLAAAPLSAAPAPGHGLTRPVVLPPFNPARSSCAKPRGLLRELVFVQDNDREFVQGIGRGLAAAASDRGLTYRSMRANNDPGLMIRQINALQARKAGSLVVAPIDPPSLSPGIERVIRSGAYVGAIVPPPATTILNAPQYQTGKVLADAAAAHIRTRLGGRAKVVLLTHDNLQFLAPRFTAMRDTLRKLPGVTIVADISPVTVDRTGGYRTMKTILLAHPKIDVVLGADTVVLGALDALRQAGKARPDQFLGGIDGERAAVAELKKAGSPYKASISLASSIFGYAMGRFAADWLDGRWVPQAMDILPKALTIANIAHYERDVADPKAVYADPSRRNSYLKMYGNICFDSRDRYLNFPWSSERP</sequence>
<evidence type="ECO:0000256" key="3">
    <source>
        <dbReference type="ARBA" id="ARBA00022729"/>
    </source>
</evidence>
<dbReference type="InterPro" id="IPR025997">
    <property type="entry name" value="SBP_2_dom"/>
</dbReference>
<evidence type="ECO:0000313" key="6">
    <source>
        <dbReference type="EMBL" id="GAA3999912.1"/>
    </source>
</evidence>
<comment type="caution">
    <text evidence="6">The sequence shown here is derived from an EMBL/GenBank/DDBJ whole genome shotgun (WGS) entry which is preliminary data.</text>
</comment>
<dbReference type="PANTHER" id="PTHR46847:SF1">
    <property type="entry name" value="D-ALLOSE-BINDING PERIPLASMIC PROTEIN-RELATED"/>
    <property type="match status" value="1"/>
</dbReference>
<dbReference type="SUPFAM" id="SSF53822">
    <property type="entry name" value="Periplasmic binding protein-like I"/>
    <property type="match status" value="1"/>
</dbReference>
<reference evidence="7" key="1">
    <citation type="journal article" date="2019" name="Int. J. Syst. Evol. Microbiol.">
        <title>The Global Catalogue of Microorganisms (GCM) 10K type strain sequencing project: providing services to taxonomists for standard genome sequencing and annotation.</title>
        <authorList>
            <consortium name="The Broad Institute Genomics Platform"/>
            <consortium name="The Broad Institute Genome Sequencing Center for Infectious Disease"/>
            <person name="Wu L."/>
            <person name="Ma J."/>
        </authorList>
    </citation>
    <scope>NUCLEOTIDE SEQUENCE [LARGE SCALE GENOMIC DNA]</scope>
    <source>
        <strain evidence="7">JCM 16603</strain>
    </source>
</reference>
<evidence type="ECO:0000256" key="2">
    <source>
        <dbReference type="ARBA" id="ARBA00007639"/>
    </source>
</evidence>
<evidence type="ECO:0000256" key="1">
    <source>
        <dbReference type="ARBA" id="ARBA00004196"/>
    </source>
</evidence>
<keyword evidence="7" id="KW-1185">Reference proteome</keyword>
<dbReference type="Proteomes" id="UP001501310">
    <property type="component" value="Unassembled WGS sequence"/>
</dbReference>
<dbReference type="PANTHER" id="PTHR46847">
    <property type="entry name" value="D-ALLOSE-BINDING PERIPLASMIC PROTEIN-RELATED"/>
    <property type="match status" value="1"/>
</dbReference>
<dbReference type="Gene3D" id="3.40.50.2300">
    <property type="match status" value="2"/>
</dbReference>
<keyword evidence="3 4" id="KW-0732">Signal</keyword>
<feature type="signal peptide" evidence="4">
    <location>
        <begin position="1"/>
        <end position="25"/>
    </location>
</feature>
<protein>
    <recommendedName>
        <fullName evidence="5">Periplasmic binding protein domain-containing protein</fullName>
    </recommendedName>
</protein>
<evidence type="ECO:0000313" key="7">
    <source>
        <dbReference type="Proteomes" id="UP001501310"/>
    </source>
</evidence>
<dbReference type="Pfam" id="PF13407">
    <property type="entry name" value="Peripla_BP_4"/>
    <property type="match status" value="1"/>
</dbReference>
<dbReference type="CDD" id="cd01536">
    <property type="entry name" value="PBP1_ABC_sugar_binding-like"/>
    <property type="match status" value="1"/>
</dbReference>
<comment type="subcellular location">
    <subcellularLocation>
        <location evidence="1">Cell envelope</location>
    </subcellularLocation>
</comment>
<gene>
    <name evidence="6" type="ORF">GCM10022211_07560</name>
</gene>
<proteinExistence type="inferred from homology"/>
<dbReference type="EMBL" id="BAAAZD010000001">
    <property type="protein sequence ID" value="GAA3999912.1"/>
    <property type="molecule type" value="Genomic_DNA"/>
</dbReference>
<feature type="domain" description="Periplasmic binding protein" evidence="5">
    <location>
        <begin position="61"/>
        <end position="312"/>
    </location>
</feature>